<dbReference type="OrthoDB" id="1778624at2"/>
<evidence type="ECO:0000313" key="2">
    <source>
        <dbReference type="EMBL" id="SDP78054.1"/>
    </source>
</evidence>
<dbReference type="SUPFAM" id="SSF89623">
    <property type="entry name" value="Ribose/Galactose isomerase RpiB/AlsB"/>
    <property type="match status" value="1"/>
</dbReference>
<name>A0A1H0VI78_SELRU</name>
<dbReference type="Gene3D" id="3.40.1400.10">
    <property type="entry name" value="Sugar-phosphate isomerase, RpiB/LacA/LacB"/>
    <property type="match status" value="1"/>
</dbReference>
<dbReference type="PIRSF" id="PIRSF005384">
    <property type="entry name" value="RpiB_LacA_B"/>
    <property type="match status" value="1"/>
</dbReference>
<sequence length="139" mass="15299">MKVALAANGAGAELKESIKAYLADKGYEIEDFSDPDIFTATENVVEAIQEKGITRGIVVDDYGVAPFMIAAKHHGIVCAPTYEDYTSSMTRRHNSTQIITLGANVTAEKLSCELAENFVKTEYDGGRHQIRIDMLNREL</sequence>
<dbReference type="InterPro" id="IPR003500">
    <property type="entry name" value="RpiB_LacA_LacB"/>
</dbReference>
<gene>
    <name evidence="2" type="ORF">SAMN05216366_15610</name>
</gene>
<reference evidence="2 3" key="1">
    <citation type="submission" date="2016-10" db="EMBL/GenBank/DDBJ databases">
        <authorList>
            <person name="de Groot N.N."/>
        </authorList>
    </citation>
    <scope>NUCLEOTIDE SEQUENCE [LARGE SCALE GENOMIC DNA]</scope>
    <source>
        <strain evidence="2 3">S137</strain>
    </source>
</reference>
<dbReference type="RefSeq" id="WP_074573624.1">
    <property type="nucleotide sequence ID" value="NZ_FNJQ01000056.1"/>
</dbReference>
<protein>
    <submittedName>
        <fullName evidence="2">Galactose-6-phosphate isomerase</fullName>
    </submittedName>
</protein>
<dbReference type="PANTHER" id="PTHR30345:SF5">
    <property type="entry name" value="GALACTOSE-6-PHOSPHATE ISOMERASE SUBUNIT LACA"/>
    <property type="match status" value="1"/>
</dbReference>
<dbReference type="Proteomes" id="UP000182412">
    <property type="component" value="Unassembled WGS sequence"/>
</dbReference>
<dbReference type="InterPro" id="IPR036569">
    <property type="entry name" value="RpiB_LacA_LacB_sf"/>
</dbReference>
<accession>A0A1H0VI78</accession>
<dbReference type="GO" id="GO:0009052">
    <property type="term" value="P:pentose-phosphate shunt, non-oxidative branch"/>
    <property type="evidence" value="ECO:0007669"/>
    <property type="project" value="TreeGrafter"/>
</dbReference>
<comment type="similarity">
    <text evidence="1">Belongs to the LacAB/RpiB family.</text>
</comment>
<evidence type="ECO:0000313" key="3">
    <source>
        <dbReference type="Proteomes" id="UP000182412"/>
    </source>
</evidence>
<evidence type="ECO:0000256" key="1">
    <source>
        <dbReference type="ARBA" id="ARBA00008754"/>
    </source>
</evidence>
<keyword evidence="2" id="KW-0413">Isomerase</keyword>
<dbReference type="Pfam" id="PF02502">
    <property type="entry name" value="LacAB_rpiB"/>
    <property type="match status" value="1"/>
</dbReference>
<dbReference type="AlphaFoldDB" id="A0A1H0VI78"/>
<dbReference type="EMBL" id="FNJQ01000056">
    <property type="protein sequence ID" value="SDP78054.1"/>
    <property type="molecule type" value="Genomic_DNA"/>
</dbReference>
<dbReference type="GO" id="GO:0019316">
    <property type="term" value="P:D-allose catabolic process"/>
    <property type="evidence" value="ECO:0007669"/>
    <property type="project" value="TreeGrafter"/>
</dbReference>
<dbReference type="PANTHER" id="PTHR30345">
    <property type="entry name" value="RIBOSE-5-PHOSPHATE ISOMERASE B"/>
    <property type="match status" value="1"/>
</dbReference>
<dbReference type="NCBIfam" id="TIGR00689">
    <property type="entry name" value="rpiB_lacA_lacB"/>
    <property type="match status" value="1"/>
</dbReference>
<dbReference type="GO" id="GO:0004751">
    <property type="term" value="F:ribose-5-phosphate isomerase activity"/>
    <property type="evidence" value="ECO:0007669"/>
    <property type="project" value="TreeGrafter"/>
</dbReference>
<proteinExistence type="inferred from homology"/>
<organism evidence="2 3">
    <name type="scientific">Selenomonas ruminantium</name>
    <dbReference type="NCBI Taxonomy" id="971"/>
    <lineage>
        <taxon>Bacteria</taxon>
        <taxon>Bacillati</taxon>
        <taxon>Bacillota</taxon>
        <taxon>Negativicutes</taxon>
        <taxon>Selenomonadales</taxon>
        <taxon>Selenomonadaceae</taxon>
        <taxon>Selenomonas</taxon>
    </lineage>
</organism>